<sequence length="810" mass="91428">MTIERLTTEQVYRTSSLSQLDPMLRTTKQLTPLDEIVGQERAQQAVEFAMSIKDKGYNIYAVGRNGLGKRTMMQRYLNRHQPMKGQQSFDWCYVANFDDARIPKVLKLPAGSALALKKAIDNLLQQLMKALPQAFDTEIYYTRSEKLKNQLLKKQESALLSLTKEAKSQGVVLSISAEGDYQLFALNGDEPHDEASFERLSEKEKSAFETSIASLEIKLRGILRKLAQWEDEFCDKQDKHNEQVANKVFIKAFDPLKETFRQLPQIKAHLNAMQKDMLDNIDIFMEESEELVGLAYASLDKKLPRRYQVNVLVSQDETPFPIVVEESPNYHTIFGYIENATYKGTVFTDFSLIRSGSLHKANGGVLMIDAVKVLERPYVWDGLKRALRSRKLNLNSLEQELTLSGTISLEPEPIPLNVKIILFGDYQTYQLLQNYDSEFSELFRVTADFEDEMPRTDSSEENYARFIASIVHDNHMLHCDKSAIARIIEYSSRQAGDQHKLSLHSADIANLLRETNYCARQANARTIRKQHVEQALFKQEQRVSRLKDSMMQDFANGTLLLQTQGEAIGQINALSVLSTTDHSFGIPTRITATTAKGKGEIFDIEHHAKLGGKIHSKGVMILSAYLKSIFAKENILPFCTHLTFEQSYSGVDGDSASMAELCAIVSAFSQQPLRQDIAITGSMNQFGEAQPIGGVNEKIEGFFDVCSIKGRSQYQGVIIPKSNVHHLMLRQDIVDAIAQGSFHIWSIEHVTEALTVLTQGIDISQHLDAGKSEQKQQTLTVLELKQATFALAQQRINLKQKKVNIEDKKA</sequence>
<dbReference type="KEGG" id="sdn:Sden_3103"/>
<evidence type="ECO:0000313" key="5">
    <source>
        <dbReference type="Proteomes" id="UP000001982"/>
    </source>
</evidence>
<protein>
    <recommendedName>
        <fullName evidence="2">endopeptidase La</fullName>
        <ecNumber evidence="2">3.4.21.53</ecNumber>
    </recommendedName>
</protein>
<proteinExistence type="inferred from homology"/>
<dbReference type="InterPro" id="IPR027065">
    <property type="entry name" value="Lon_Prtase"/>
</dbReference>
<dbReference type="InterPro" id="IPR014721">
    <property type="entry name" value="Ribsml_uS5_D2-typ_fold_subgr"/>
</dbReference>
<feature type="active site" evidence="2">
    <location>
        <position position="655"/>
    </location>
</feature>
<evidence type="ECO:0000313" key="4">
    <source>
        <dbReference type="EMBL" id="ABE56380.1"/>
    </source>
</evidence>
<evidence type="ECO:0000256" key="1">
    <source>
        <dbReference type="ARBA" id="ARBA00022670"/>
    </source>
</evidence>
<dbReference type="InterPro" id="IPR008269">
    <property type="entry name" value="Lon_proteolytic"/>
</dbReference>
<dbReference type="GO" id="GO:0004176">
    <property type="term" value="F:ATP-dependent peptidase activity"/>
    <property type="evidence" value="ECO:0007669"/>
    <property type="project" value="UniProtKB-UniRule"/>
</dbReference>
<dbReference type="EC" id="3.4.21.53" evidence="2"/>
<dbReference type="GO" id="GO:0005524">
    <property type="term" value="F:ATP binding"/>
    <property type="evidence" value="ECO:0007669"/>
    <property type="project" value="InterPro"/>
</dbReference>
<feature type="domain" description="Lon proteolytic" evidence="3">
    <location>
        <begin position="565"/>
        <end position="760"/>
    </location>
</feature>
<evidence type="ECO:0000256" key="2">
    <source>
        <dbReference type="PROSITE-ProRule" id="PRU01122"/>
    </source>
</evidence>
<feature type="active site" evidence="2">
    <location>
        <position position="698"/>
    </location>
</feature>
<comment type="catalytic activity">
    <reaction evidence="2">
        <text>Hydrolysis of proteins in presence of ATP.</text>
        <dbReference type="EC" id="3.4.21.53"/>
    </reaction>
</comment>
<dbReference type="GO" id="GO:0006508">
    <property type="term" value="P:proteolysis"/>
    <property type="evidence" value="ECO:0007669"/>
    <property type="project" value="UniProtKB-KW"/>
</dbReference>
<dbReference type="RefSeq" id="WP_011497526.1">
    <property type="nucleotide sequence ID" value="NC_007954.1"/>
</dbReference>
<dbReference type="Pfam" id="PF20436">
    <property type="entry name" value="LonB_AAA-LID"/>
    <property type="match status" value="1"/>
</dbReference>
<dbReference type="InterPro" id="IPR046843">
    <property type="entry name" value="LonB_AAA-LID"/>
</dbReference>
<dbReference type="Pfam" id="PF05362">
    <property type="entry name" value="Lon_C"/>
    <property type="match status" value="1"/>
</dbReference>
<name>Q12JJ6_SHEDO</name>
<keyword evidence="1 2" id="KW-0645">Protease</keyword>
<dbReference type="PROSITE" id="PS51786">
    <property type="entry name" value="LON_PROTEOLYTIC"/>
    <property type="match status" value="1"/>
</dbReference>
<keyword evidence="2" id="KW-0378">Hydrolase</keyword>
<dbReference type="SUPFAM" id="SSF52540">
    <property type="entry name" value="P-loop containing nucleoside triphosphate hydrolases"/>
    <property type="match status" value="1"/>
</dbReference>
<dbReference type="Pfam" id="PF13654">
    <property type="entry name" value="AAA_32"/>
    <property type="match status" value="1"/>
</dbReference>
<dbReference type="Proteomes" id="UP000001982">
    <property type="component" value="Chromosome"/>
</dbReference>
<dbReference type="InterPro" id="IPR046844">
    <property type="entry name" value="Lon-like_helical"/>
</dbReference>
<dbReference type="OrthoDB" id="9758568at2"/>
<dbReference type="HOGENOM" id="CLU_014785_0_1_6"/>
<accession>Q12JJ6</accession>
<reference evidence="4 5" key="1">
    <citation type="submission" date="2006-03" db="EMBL/GenBank/DDBJ databases">
        <title>Complete sequence of Shewanella denitrificans OS217.</title>
        <authorList>
            <consortium name="US DOE Joint Genome Institute"/>
            <person name="Copeland A."/>
            <person name="Lucas S."/>
            <person name="Lapidus A."/>
            <person name="Barry K."/>
            <person name="Detter J.C."/>
            <person name="Glavina del Rio T."/>
            <person name="Hammon N."/>
            <person name="Israni S."/>
            <person name="Dalin E."/>
            <person name="Tice H."/>
            <person name="Pitluck S."/>
            <person name="Brettin T."/>
            <person name="Bruce D."/>
            <person name="Han C."/>
            <person name="Tapia R."/>
            <person name="Gilna P."/>
            <person name="Kiss H."/>
            <person name="Schmutz J."/>
            <person name="Larimer F."/>
            <person name="Land M."/>
            <person name="Hauser L."/>
            <person name="Kyrpides N."/>
            <person name="Lykidis A."/>
            <person name="Richardson P."/>
        </authorList>
    </citation>
    <scope>NUCLEOTIDE SEQUENCE [LARGE SCALE GENOMIC DNA]</scope>
    <source>
        <strain evidence="5">OS217 / ATCC BAA-1090 / DSM 15013</strain>
    </source>
</reference>
<dbReference type="GO" id="GO:0004252">
    <property type="term" value="F:serine-type endopeptidase activity"/>
    <property type="evidence" value="ECO:0007669"/>
    <property type="project" value="UniProtKB-UniRule"/>
</dbReference>
<organism evidence="4 5">
    <name type="scientific">Shewanella denitrificans (strain OS217 / ATCC BAA-1090 / DSM 15013)</name>
    <dbReference type="NCBI Taxonomy" id="318161"/>
    <lineage>
        <taxon>Bacteria</taxon>
        <taxon>Pseudomonadati</taxon>
        <taxon>Pseudomonadota</taxon>
        <taxon>Gammaproteobacteria</taxon>
        <taxon>Alteromonadales</taxon>
        <taxon>Shewanellaceae</taxon>
        <taxon>Shewanella</taxon>
    </lineage>
</organism>
<dbReference type="GO" id="GO:0030163">
    <property type="term" value="P:protein catabolic process"/>
    <property type="evidence" value="ECO:0007669"/>
    <property type="project" value="InterPro"/>
</dbReference>
<evidence type="ECO:0000259" key="3">
    <source>
        <dbReference type="PROSITE" id="PS51786"/>
    </source>
</evidence>
<keyword evidence="2" id="KW-0720">Serine protease</keyword>
<dbReference type="Pfam" id="PF20437">
    <property type="entry name" value="LonC_helical"/>
    <property type="match status" value="1"/>
</dbReference>
<dbReference type="Gene3D" id="3.30.230.10">
    <property type="match status" value="1"/>
</dbReference>
<keyword evidence="5" id="KW-1185">Reference proteome</keyword>
<dbReference type="PANTHER" id="PTHR10046">
    <property type="entry name" value="ATP DEPENDENT LON PROTEASE FAMILY MEMBER"/>
    <property type="match status" value="1"/>
</dbReference>
<dbReference type="AlphaFoldDB" id="Q12JJ6"/>
<gene>
    <name evidence="4" type="ordered locus">Sden_3103</name>
</gene>
<dbReference type="eggNOG" id="COG1067">
    <property type="taxonomic scope" value="Bacteria"/>
</dbReference>
<dbReference type="Gene3D" id="1.10.8.60">
    <property type="match status" value="1"/>
</dbReference>
<dbReference type="InterPro" id="IPR041699">
    <property type="entry name" value="AAA_32"/>
</dbReference>
<dbReference type="Gene3D" id="3.40.50.300">
    <property type="entry name" value="P-loop containing nucleotide triphosphate hydrolases"/>
    <property type="match status" value="2"/>
</dbReference>
<dbReference type="InterPro" id="IPR020568">
    <property type="entry name" value="Ribosomal_Su5_D2-typ_SF"/>
</dbReference>
<dbReference type="PRINTS" id="PR00830">
    <property type="entry name" value="ENDOLAPTASE"/>
</dbReference>
<dbReference type="SUPFAM" id="SSF54211">
    <property type="entry name" value="Ribosomal protein S5 domain 2-like"/>
    <property type="match status" value="1"/>
</dbReference>
<dbReference type="EMBL" id="CP000302">
    <property type="protein sequence ID" value="ABE56380.1"/>
    <property type="molecule type" value="Genomic_DNA"/>
</dbReference>
<dbReference type="InterPro" id="IPR027417">
    <property type="entry name" value="P-loop_NTPase"/>
</dbReference>
<comment type="similarity">
    <text evidence="2">Belongs to the peptidase S16 family.</text>
</comment>